<dbReference type="PANTHER" id="PTHR30050">
    <property type="entry name" value="CHROMOSOMAL REPLICATION INITIATOR PROTEIN DNAA"/>
    <property type="match status" value="1"/>
</dbReference>
<dbReference type="PANTHER" id="PTHR30050:SF5">
    <property type="entry name" value="DNAA REGULATORY INACTIVATOR HDA"/>
    <property type="match status" value="1"/>
</dbReference>
<gene>
    <name evidence="2" type="ORF">FRZ44_16020</name>
</gene>
<sequence length="240" mass="25521">MIPRRPAPIPMSQIPFPFDHAPSLAAADFVIASCNEAAAAWVALWPDWPAPALTLHGPPGSGKTHLGRIWAEQAQARSVPAAALAAVDRIPELAEGRMALLVDDVDQGLDADRERGLFHLYNLMAERRGHLLLLASQPPARWALGLADLRSRLAAAPAVAIGAPDEDLLDAVLAKLFADRQLSVGPELRHYILMRIERSFAAAGAMVAALDRATLAAGRGVTPALARSVLEELGRPTDAS</sequence>
<dbReference type="Gene3D" id="3.40.50.300">
    <property type="entry name" value="P-loop containing nucleotide triphosphate hydrolases"/>
    <property type="match status" value="1"/>
</dbReference>
<evidence type="ECO:0000313" key="2">
    <source>
        <dbReference type="EMBL" id="QEX16309.1"/>
    </source>
</evidence>
<accession>A0A5J6MFX5</accession>
<reference evidence="2 3" key="1">
    <citation type="submission" date="2019-08" db="EMBL/GenBank/DDBJ databases">
        <title>Hyperibacter terrae gen. nov., sp. nov. and Hyperibacter viscosus sp. nov., two new members in the family Rhodospirillaceae isolated from the rhizosphere of Hypericum perforatum.</title>
        <authorList>
            <person name="Noviana Z."/>
        </authorList>
    </citation>
    <scope>NUCLEOTIDE SEQUENCE [LARGE SCALE GENOMIC DNA]</scope>
    <source>
        <strain evidence="2 3">R5913</strain>
    </source>
</reference>
<dbReference type="InterPro" id="IPR027417">
    <property type="entry name" value="P-loop_NTPase"/>
</dbReference>
<dbReference type="EMBL" id="CP042906">
    <property type="protein sequence ID" value="QEX16309.1"/>
    <property type="molecule type" value="Genomic_DNA"/>
</dbReference>
<proteinExistence type="predicted"/>
<dbReference type="SMART" id="SM00382">
    <property type="entry name" value="AAA"/>
    <property type="match status" value="1"/>
</dbReference>
<organism evidence="2 3">
    <name type="scientific">Hypericibacter terrae</name>
    <dbReference type="NCBI Taxonomy" id="2602015"/>
    <lineage>
        <taxon>Bacteria</taxon>
        <taxon>Pseudomonadati</taxon>
        <taxon>Pseudomonadota</taxon>
        <taxon>Alphaproteobacteria</taxon>
        <taxon>Rhodospirillales</taxon>
        <taxon>Dongiaceae</taxon>
        <taxon>Hypericibacter</taxon>
    </lineage>
</organism>
<keyword evidence="3" id="KW-1185">Reference proteome</keyword>
<dbReference type="AlphaFoldDB" id="A0A5J6MFX5"/>
<dbReference type="GO" id="GO:0005886">
    <property type="term" value="C:plasma membrane"/>
    <property type="evidence" value="ECO:0007669"/>
    <property type="project" value="TreeGrafter"/>
</dbReference>
<dbReference type="Gene3D" id="1.10.8.60">
    <property type="match status" value="1"/>
</dbReference>
<dbReference type="InterPro" id="IPR003593">
    <property type="entry name" value="AAA+_ATPase"/>
</dbReference>
<dbReference type="KEGG" id="htq:FRZ44_16020"/>
<evidence type="ECO:0000313" key="3">
    <source>
        <dbReference type="Proteomes" id="UP000326202"/>
    </source>
</evidence>
<evidence type="ECO:0000259" key="1">
    <source>
        <dbReference type="SMART" id="SM00382"/>
    </source>
</evidence>
<dbReference type="SUPFAM" id="SSF52540">
    <property type="entry name" value="P-loop containing nucleoside triphosphate hydrolases"/>
    <property type="match status" value="1"/>
</dbReference>
<protein>
    <submittedName>
        <fullName evidence="2">Regulatory inactivation of DnaA Hda protein</fullName>
    </submittedName>
</protein>
<dbReference type="Proteomes" id="UP000326202">
    <property type="component" value="Chromosome"/>
</dbReference>
<feature type="domain" description="AAA+ ATPase" evidence="1">
    <location>
        <begin position="49"/>
        <end position="188"/>
    </location>
</feature>
<dbReference type="GO" id="GO:0006270">
    <property type="term" value="P:DNA replication initiation"/>
    <property type="evidence" value="ECO:0007669"/>
    <property type="project" value="TreeGrafter"/>
</dbReference>
<name>A0A5J6MFX5_9PROT</name>
<dbReference type="GO" id="GO:0003688">
    <property type="term" value="F:DNA replication origin binding"/>
    <property type="evidence" value="ECO:0007669"/>
    <property type="project" value="TreeGrafter"/>
</dbReference>